<dbReference type="EMBL" id="JABEYC010000585">
    <property type="protein sequence ID" value="KAF4975963.1"/>
    <property type="molecule type" value="Genomic_DNA"/>
</dbReference>
<comment type="similarity">
    <text evidence="5">Belongs to the class I-like SAM-binding methyltransferase superfamily. C5-methyltransferase family.</text>
</comment>
<dbReference type="Gene3D" id="3.40.50.150">
    <property type="entry name" value="Vaccinia Virus protein VP39"/>
    <property type="match status" value="1"/>
</dbReference>
<gene>
    <name evidence="6" type="ORF">FZEAL_7315</name>
</gene>
<keyword evidence="4 5" id="KW-0949">S-adenosyl-L-methionine</keyword>
<dbReference type="GO" id="GO:0044027">
    <property type="term" value="P:negative regulation of gene expression via chromosomal CpG island methylation"/>
    <property type="evidence" value="ECO:0007669"/>
    <property type="project" value="TreeGrafter"/>
</dbReference>
<dbReference type="GO" id="GO:0032259">
    <property type="term" value="P:methylation"/>
    <property type="evidence" value="ECO:0007669"/>
    <property type="project" value="UniProtKB-KW"/>
</dbReference>
<keyword evidence="7" id="KW-1185">Reference proteome</keyword>
<dbReference type="GO" id="GO:0003677">
    <property type="term" value="F:DNA binding"/>
    <property type="evidence" value="ECO:0007669"/>
    <property type="project" value="TreeGrafter"/>
</dbReference>
<name>A0A8H4UGT1_9HYPO</name>
<evidence type="ECO:0000313" key="7">
    <source>
        <dbReference type="Proteomes" id="UP000635477"/>
    </source>
</evidence>
<dbReference type="PANTHER" id="PTHR10629:SF52">
    <property type="entry name" value="DNA (CYTOSINE-5)-METHYLTRANSFERASE 1"/>
    <property type="match status" value="1"/>
</dbReference>
<organism evidence="6 7">
    <name type="scientific">Fusarium zealandicum</name>
    <dbReference type="NCBI Taxonomy" id="1053134"/>
    <lineage>
        <taxon>Eukaryota</taxon>
        <taxon>Fungi</taxon>
        <taxon>Dikarya</taxon>
        <taxon>Ascomycota</taxon>
        <taxon>Pezizomycotina</taxon>
        <taxon>Sordariomycetes</taxon>
        <taxon>Hypocreomycetidae</taxon>
        <taxon>Hypocreales</taxon>
        <taxon>Nectriaceae</taxon>
        <taxon>Fusarium</taxon>
        <taxon>Fusarium staphyleae species complex</taxon>
    </lineage>
</organism>
<evidence type="ECO:0000313" key="6">
    <source>
        <dbReference type="EMBL" id="KAF4975963.1"/>
    </source>
</evidence>
<dbReference type="SUPFAM" id="SSF53335">
    <property type="entry name" value="S-adenosyl-L-methionine-dependent methyltransferases"/>
    <property type="match status" value="1"/>
</dbReference>
<dbReference type="InterPro" id="IPR050390">
    <property type="entry name" value="C5-Methyltransferase"/>
</dbReference>
<sequence length="621" mass="69838">MPIQYIDLDEDDVCFLTEGPSKSHERTRCSSSCTLSDDSRPDLECFGSIAEEVIDLTFDLGASGHSLLNDGEFTLATTYISDFLIQPGTFLKVREFQAGDYLAELVLVKIVVRCQSSGNVKIRGTPFVRACSALGKFPKKSNEVCMLVCYNVDNASRSEELVEIDPSCVKLEVCFTGQGSRKKQCEESLVRLQPDEVLETQYRVSEDTLSNRWRGTRVKGGSWVPNGCAQEDSIDLESTGVSHNKTRSYGQQYTMFDSCSGAGGVSRGAQMAGFKVQYAVDKAPEVWPTYETNFPSTELFKMPLDELLSSPWIGHMRVDVLHFSPPCQFFSPAHTHESAHDDENIFALYGCNQLLKKLRPRIITVEQTFGITQDRHAEYFYPFLGDFTQFGYSVKWKIVKLCTWGAAQDRKRLIIIAAAPGERLPPFPQATHSVNGQGGLLPFNTISKAIRGIRQGDDLHDLHNVKYHQPRRAPYDGNRLAGTITTRGGDFYYPDGTRNLTLREFASLQGFPKTHRFLGTMTSIKRQIGNAFPPNTVCVLYKHIEKWLLKQDGVLPYDPRDDSILIDDDSDQSVNLAVDMEEDARHSPDMMEDDFVEVVEEAQHRLPRANWQIEDAVIDLT</sequence>
<accession>A0A8H4UGT1</accession>
<protein>
    <recommendedName>
        <fullName evidence="1">DNA (cytosine-5-)-methyltransferase</fullName>
        <ecNumber evidence="1">2.1.1.37</ecNumber>
    </recommendedName>
</protein>
<proteinExistence type="inferred from homology"/>
<evidence type="ECO:0000256" key="2">
    <source>
        <dbReference type="ARBA" id="ARBA00022603"/>
    </source>
</evidence>
<dbReference type="InterPro" id="IPR031303">
    <property type="entry name" value="C5_meth_CS"/>
</dbReference>
<dbReference type="GO" id="GO:0005634">
    <property type="term" value="C:nucleus"/>
    <property type="evidence" value="ECO:0007669"/>
    <property type="project" value="TreeGrafter"/>
</dbReference>
<dbReference type="Proteomes" id="UP000635477">
    <property type="component" value="Unassembled WGS sequence"/>
</dbReference>
<dbReference type="Gene3D" id="3.90.120.10">
    <property type="entry name" value="DNA Methylase, subunit A, domain 2"/>
    <property type="match status" value="1"/>
</dbReference>
<dbReference type="GO" id="GO:0003886">
    <property type="term" value="F:DNA (cytosine-5-)-methyltransferase activity"/>
    <property type="evidence" value="ECO:0007669"/>
    <property type="project" value="UniProtKB-EC"/>
</dbReference>
<evidence type="ECO:0000256" key="5">
    <source>
        <dbReference type="PROSITE-ProRule" id="PRU01016"/>
    </source>
</evidence>
<dbReference type="EC" id="2.1.1.37" evidence="1"/>
<comment type="caution">
    <text evidence="6">The sequence shown here is derived from an EMBL/GenBank/DDBJ whole genome shotgun (WGS) entry which is preliminary data.</text>
</comment>
<dbReference type="OrthoDB" id="414133at2759"/>
<dbReference type="PROSITE" id="PS51679">
    <property type="entry name" value="SAM_MT_C5"/>
    <property type="match status" value="1"/>
</dbReference>
<evidence type="ECO:0000256" key="4">
    <source>
        <dbReference type="ARBA" id="ARBA00022691"/>
    </source>
</evidence>
<feature type="active site" evidence="5">
    <location>
        <position position="327"/>
    </location>
</feature>
<reference evidence="6" key="1">
    <citation type="journal article" date="2020" name="BMC Genomics">
        <title>Correction to: Identification and distribution of gene clusters required for synthesis of sphingolipid metabolism inhibitors in diverse species of the filamentous fungus Fusarium.</title>
        <authorList>
            <person name="Kim H.S."/>
            <person name="Lohmar J.M."/>
            <person name="Busman M."/>
            <person name="Brown D.W."/>
            <person name="Naumann T.A."/>
            <person name="Divon H.H."/>
            <person name="Lysoe E."/>
            <person name="Uhlig S."/>
            <person name="Proctor R.H."/>
        </authorList>
    </citation>
    <scope>NUCLEOTIDE SEQUENCE</scope>
    <source>
        <strain evidence="6">NRRL 22465</strain>
    </source>
</reference>
<dbReference type="InterPro" id="IPR001525">
    <property type="entry name" value="C5_MeTfrase"/>
</dbReference>
<dbReference type="Pfam" id="PF00145">
    <property type="entry name" value="DNA_methylase"/>
    <property type="match status" value="2"/>
</dbReference>
<evidence type="ECO:0000256" key="3">
    <source>
        <dbReference type="ARBA" id="ARBA00022679"/>
    </source>
</evidence>
<dbReference type="AlphaFoldDB" id="A0A8H4UGT1"/>
<keyword evidence="2 5" id="KW-0489">Methyltransferase</keyword>
<dbReference type="InterPro" id="IPR029063">
    <property type="entry name" value="SAM-dependent_MTases_sf"/>
</dbReference>
<evidence type="ECO:0000256" key="1">
    <source>
        <dbReference type="ARBA" id="ARBA00011975"/>
    </source>
</evidence>
<dbReference type="PANTHER" id="PTHR10629">
    <property type="entry name" value="CYTOSINE-SPECIFIC METHYLTRANSFERASE"/>
    <property type="match status" value="1"/>
</dbReference>
<dbReference type="PRINTS" id="PR00105">
    <property type="entry name" value="C5METTRFRASE"/>
</dbReference>
<dbReference type="PROSITE" id="PS00095">
    <property type="entry name" value="C5_MTASE_2"/>
    <property type="match status" value="1"/>
</dbReference>
<reference evidence="6" key="2">
    <citation type="submission" date="2020-05" db="EMBL/GenBank/DDBJ databases">
        <authorList>
            <person name="Kim H.-S."/>
            <person name="Proctor R.H."/>
            <person name="Brown D.W."/>
        </authorList>
    </citation>
    <scope>NUCLEOTIDE SEQUENCE</scope>
    <source>
        <strain evidence="6">NRRL 22465</strain>
    </source>
</reference>
<keyword evidence="3 5" id="KW-0808">Transferase</keyword>